<protein>
    <submittedName>
        <fullName evidence="2">Uncharacterized protein</fullName>
    </submittedName>
</protein>
<gene>
    <name evidence="2" type="ORF">HNQ39_005044</name>
</gene>
<keyword evidence="1" id="KW-0732">Signal</keyword>
<proteinExistence type="predicted"/>
<feature type="signal peptide" evidence="1">
    <location>
        <begin position="1"/>
        <end position="22"/>
    </location>
</feature>
<evidence type="ECO:0000256" key="1">
    <source>
        <dbReference type="SAM" id="SignalP"/>
    </source>
</evidence>
<dbReference type="AlphaFoldDB" id="A0A7W9SUS7"/>
<feature type="chain" id="PRO_5031147260" evidence="1">
    <location>
        <begin position="23"/>
        <end position="551"/>
    </location>
</feature>
<keyword evidence="3" id="KW-1185">Reference proteome</keyword>
<dbReference type="EMBL" id="JACHGW010000005">
    <property type="protein sequence ID" value="MBB6053212.1"/>
    <property type="molecule type" value="Genomic_DNA"/>
</dbReference>
<reference evidence="2 3" key="1">
    <citation type="submission" date="2020-08" db="EMBL/GenBank/DDBJ databases">
        <title>Genomic Encyclopedia of Type Strains, Phase IV (KMG-IV): sequencing the most valuable type-strain genomes for metagenomic binning, comparative biology and taxonomic classification.</title>
        <authorList>
            <person name="Goeker M."/>
        </authorList>
    </citation>
    <scope>NUCLEOTIDE SEQUENCE [LARGE SCALE GENOMIC DNA]</scope>
    <source>
        <strain evidence="2 3">DSM 23562</strain>
    </source>
</reference>
<evidence type="ECO:0000313" key="2">
    <source>
        <dbReference type="EMBL" id="MBB6053212.1"/>
    </source>
</evidence>
<accession>A0A7W9SUS7</accession>
<sequence>MSNWTRRQCIQLSLLGLSGLLAGCGGGGSALQDNTPGRLVLRVDWPEPTRLIPQATGYIQVRVMQGNLELDRQTLVRPSGATTSEVTFTNVPAGNLTVIGEAYPYSFDAPLARAEFPVVMGAGQSVPVTLTLASTIQRITIYPGNFTDLVTRLYTTLRVAARDASNRYVLLTNSQLTWESSDSAIVLPSTTEPLKFFYVKEGTATLTVRDTESGVTSTTQLTLQTAAPISGVRTFTDSKPHYVQVYDASTDTLYSTRPISTGTEFVRLNWTDGTFTPIGSTIGVATQLIVSPERGRIYFTVRNSAGTDYRLGYFSSTTGAVTMLNYPAGNPFTVVYPIPNDPEALFVHRLTTNDIAIFDPATQTTRTKVFSSTKPTFLATEDTDQVVVFQRVTGSLGTMSWMTRVSATAQGVVPLDNLLPEAGIRGNVDNNIIFAASDKKQIFTSNMQRLDARTYGSLGLVLPTTAYGCLAFGFNADSSRGYYLTTGGIPASVSFMLDEIDLTRGEFVRTKTLIGHVGVPGSNYVTWCGPQRIALFSFNNAYVSLIDFSVP</sequence>
<dbReference type="PROSITE" id="PS51257">
    <property type="entry name" value="PROKAR_LIPOPROTEIN"/>
    <property type="match status" value="1"/>
</dbReference>
<dbReference type="SUPFAM" id="SSF69322">
    <property type="entry name" value="Tricorn protease domain 2"/>
    <property type="match status" value="1"/>
</dbReference>
<evidence type="ECO:0000313" key="3">
    <source>
        <dbReference type="Proteomes" id="UP000520814"/>
    </source>
</evidence>
<organism evidence="2 3">
    <name type="scientific">Armatimonas rosea</name>
    <dbReference type="NCBI Taxonomy" id="685828"/>
    <lineage>
        <taxon>Bacteria</taxon>
        <taxon>Bacillati</taxon>
        <taxon>Armatimonadota</taxon>
        <taxon>Armatimonadia</taxon>
        <taxon>Armatimonadales</taxon>
        <taxon>Armatimonadaceae</taxon>
        <taxon>Armatimonas</taxon>
    </lineage>
</organism>
<comment type="caution">
    <text evidence="2">The sequence shown here is derived from an EMBL/GenBank/DDBJ whole genome shotgun (WGS) entry which is preliminary data.</text>
</comment>
<name>A0A7W9SUS7_ARMRO</name>
<dbReference type="RefSeq" id="WP_184203279.1">
    <property type="nucleotide sequence ID" value="NZ_JACHGW010000005.1"/>
</dbReference>
<dbReference type="Proteomes" id="UP000520814">
    <property type="component" value="Unassembled WGS sequence"/>
</dbReference>